<keyword evidence="14" id="KW-1185">Reference proteome</keyword>
<keyword evidence="8" id="KW-0040">ANK repeat</keyword>
<feature type="region of interest" description="Disordered" evidence="11">
    <location>
        <begin position="401"/>
        <end position="422"/>
    </location>
</feature>
<feature type="region of interest" description="Disordered" evidence="11">
    <location>
        <begin position="283"/>
        <end position="306"/>
    </location>
</feature>
<evidence type="ECO:0000259" key="12">
    <source>
        <dbReference type="PROSITE" id="PS52044"/>
    </source>
</evidence>
<evidence type="ECO:0000256" key="11">
    <source>
        <dbReference type="SAM" id="MobiDB-lite"/>
    </source>
</evidence>
<dbReference type="SUPFAM" id="SSF57667">
    <property type="entry name" value="beta-beta-alpha zinc fingers"/>
    <property type="match status" value="1"/>
</dbReference>
<feature type="region of interest" description="Disordered" evidence="11">
    <location>
        <begin position="567"/>
        <end position="598"/>
    </location>
</feature>
<name>A0AAV5S404_MAUHU</name>
<evidence type="ECO:0000313" key="13">
    <source>
        <dbReference type="EMBL" id="GMM58367.1"/>
    </source>
</evidence>
<protein>
    <submittedName>
        <fullName evidence="13">Vms1 protein</fullName>
    </submittedName>
</protein>
<dbReference type="PROSITE" id="PS52044">
    <property type="entry name" value="VLRF1"/>
    <property type="match status" value="1"/>
</dbReference>
<dbReference type="SUPFAM" id="SSF48403">
    <property type="entry name" value="Ankyrin repeat"/>
    <property type="match status" value="1"/>
</dbReference>
<feature type="compositionally biased region" description="Basic and acidic residues" evidence="11">
    <location>
        <begin position="408"/>
        <end position="422"/>
    </location>
</feature>
<dbReference type="GO" id="GO:0005737">
    <property type="term" value="C:cytoplasm"/>
    <property type="evidence" value="ECO:0007669"/>
    <property type="project" value="UniProtKB-SubCell"/>
</dbReference>
<keyword evidence="6 10" id="KW-0255">Endonuclease</keyword>
<gene>
    <name evidence="13" type="ORF">DAKH74_049840</name>
</gene>
<dbReference type="PANTHER" id="PTHR16036">
    <property type="entry name" value="ANKYRIN REPEAT AND ZINC FINGER DOMAIN-CONTAINING PROTEIN 1"/>
    <property type="match status" value="1"/>
</dbReference>
<comment type="caution">
    <text evidence="13">The sequence shown here is derived from an EMBL/GenBank/DDBJ whole genome shotgun (WGS) entry which is preliminary data.</text>
</comment>
<evidence type="ECO:0000256" key="5">
    <source>
        <dbReference type="ARBA" id="ARBA00022737"/>
    </source>
</evidence>
<keyword evidence="9" id="KW-0175">Coiled coil</keyword>
<dbReference type="GO" id="GO:0004519">
    <property type="term" value="F:endonuclease activity"/>
    <property type="evidence" value="ECO:0007669"/>
    <property type="project" value="UniProtKB-KW"/>
</dbReference>
<dbReference type="GO" id="GO:0036503">
    <property type="term" value="P:ERAD pathway"/>
    <property type="evidence" value="ECO:0007669"/>
    <property type="project" value="TreeGrafter"/>
</dbReference>
<dbReference type="InterPro" id="IPR047139">
    <property type="entry name" value="ANKZ1/VMS1"/>
</dbReference>
<dbReference type="InterPro" id="IPR036236">
    <property type="entry name" value="Znf_C2H2_sf"/>
</dbReference>
<feature type="compositionally biased region" description="Acidic residues" evidence="11">
    <location>
        <begin position="131"/>
        <end position="149"/>
    </location>
</feature>
<evidence type="ECO:0000256" key="2">
    <source>
        <dbReference type="ARBA" id="ARBA00009262"/>
    </source>
</evidence>
<evidence type="ECO:0000256" key="8">
    <source>
        <dbReference type="ARBA" id="ARBA00023043"/>
    </source>
</evidence>
<evidence type="ECO:0000256" key="10">
    <source>
        <dbReference type="PROSITE-ProRule" id="PRU01389"/>
    </source>
</evidence>
<dbReference type="AlphaFoldDB" id="A0AAV5S404"/>
<dbReference type="GO" id="GO:0016787">
    <property type="term" value="F:hydrolase activity"/>
    <property type="evidence" value="ECO:0007669"/>
    <property type="project" value="UniProtKB-KW"/>
</dbReference>
<dbReference type="PANTHER" id="PTHR16036:SF2">
    <property type="entry name" value="TRNA ENDONUCLEASE ANKZF1"/>
    <property type="match status" value="1"/>
</dbReference>
<reference evidence="13 14" key="1">
    <citation type="journal article" date="2023" name="Elife">
        <title>Identification of key yeast species and microbe-microbe interactions impacting larval growth of Drosophila in the wild.</title>
        <authorList>
            <person name="Mure A."/>
            <person name="Sugiura Y."/>
            <person name="Maeda R."/>
            <person name="Honda K."/>
            <person name="Sakurai N."/>
            <person name="Takahashi Y."/>
            <person name="Watada M."/>
            <person name="Katoh T."/>
            <person name="Gotoh A."/>
            <person name="Gotoh Y."/>
            <person name="Taniguchi I."/>
            <person name="Nakamura K."/>
            <person name="Hayashi T."/>
            <person name="Katayama T."/>
            <person name="Uemura T."/>
            <person name="Hattori Y."/>
        </authorList>
    </citation>
    <scope>NUCLEOTIDE SEQUENCE [LARGE SCALE GENOMIC DNA]</scope>
    <source>
        <strain evidence="13 14">KH-74</strain>
    </source>
</reference>
<keyword evidence="4 10" id="KW-0540">Nuclease</keyword>
<feature type="active site" evidence="10">
    <location>
        <position position="291"/>
    </location>
</feature>
<comment type="subcellular location">
    <subcellularLocation>
        <location evidence="1">Cytoplasm</location>
    </subcellularLocation>
</comment>
<evidence type="ECO:0000313" key="14">
    <source>
        <dbReference type="Proteomes" id="UP001377567"/>
    </source>
</evidence>
<dbReference type="Pfam" id="PF18826">
    <property type="entry name" value="bVLRF1"/>
    <property type="match status" value="1"/>
</dbReference>
<feature type="domain" description="VLRF1" evidence="12">
    <location>
        <begin position="228"/>
        <end position="388"/>
    </location>
</feature>
<feature type="region of interest" description="Disordered" evidence="11">
    <location>
        <begin position="108"/>
        <end position="165"/>
    </location>
</feature>
<proteinExistence type="inferred from homology"/>
<keyword evidence="7 10" id="KW-0378">Hydrolase</keyword>
<dbReference type="Proteomes" id="UP001377567">
    <property type="component" value="Unassembled WGS sequence"/>
</dbReference>
<dbReference type="InterPro" id="IPR036770">
    <property type="entry name" value="Ankyrin_rpt-contain_sf"/>
</dbReference>
<feature type="compositionally biased region" description="Basic and acidic residues" evidence="11">
    <location>
        <begin position="567"/>
        <end position="584"/>
    </location>
</feature>
<dbReference type="InterPro" id="IPR041175">
    <property type="entry name" value="VLRF1/Vms1"/>
</dbReference>
<comment type="domain">
    <text evidence="10">The VLRF1 domain mediates binding to the 60S ribosomal subunit.</text>
</comment>
<evidence type="ECO:0000256" key="3">
    <source>
        <dbReference type="ARBA" id="ARBA00022490"/>
    </source>
</evidence>
<evidence type="ECO:0000256" key="6">
    <source>
        <dbReference type="ARBA" id="ARBA00022759"/>
    </source>
</evidence>
<evidence type="ECO:0000256" key="1">
    <source>
        <dbReference type="ARBA" id="ARBA00004496"/>
    </source>
</evidence>
<evidence type="ECO:0000256" key="7">
    <source>
        <dbReference type="ARBA" id="ARBA00022801"/>
    </source>
</evidence>
<accession>A0AAV5S404</accession>
<organism evidence="13 14">
    <name type="scientific">Maudiozyma humilis</name>
    <name type="common">Sour dough yeast</name>
    <name type="synonym">Kazachstania humilis</name>
    <dbReference type="NCBI Taxonomy" id="51915"/>
    <lineage>
        <taxon>Eukaryota</taxon>
        <taxon>Fungi</taxon>
        <taxon>Dikarya</taxon>
        <taxon>Ascomycota</taxon>
        <taxon>Saccharomycotina</taxon>
        <taxon>Saccharomycetes</taxon>
        <taxon>Saccharomycetales</taxon>
        <taxon>Saccharomycetaceae</taxon>
        <taxon>Maudiozyma</taxon>
    </lineage>
</organism>
<sequence>MSETQFKKNDTYVYQLADNVLQSLELLYFDGTLREAQPPTHKPAVSANETASEEQAANAKVATSLHCNTCNIEIPGRDVQRQHYQSELHAYNIKRKFHGQASVTQVEFDTKDNSEEPQPAERAVSPIPEAGESESDQENSSGSDEDDDDLYKTDTPSFDVTKAQDDSSLETSAISHIANQTPFLLFKSQMINNKNDIFGAYKVLFDDKQLENPLDTLTQWSQNVDATSGKFSAIFMIGGGHFAGAIVSHQRLSVKGNAKKQDVTPQEQAVLFLEHKTFHRYTTRRKQGGSQSTMDNAKGKANSAGSTLRRYNEAALKVDVQTLLKEWKPYLDNCENIFMRARSVHDRRIFLEEGILDKNDKRIKNLPFTTGRPTVGELKRAWCELAYLKITEKPKPIVVKAATPTPQPKKETNKQKQDEKVLSAEDKQTDEIVQLLRKGRAPLLISYIRKNKIDKDFTLTPETKYGVTPTMLHFASQNGLKQMVMILLTNLKCSPSIKNTNGKTAWDLAKAEPVKQAFQIARHTLGEDFTSWDDAHVAEPLSREAADEINRKAEEEEKNEAKEIVKKELQQVKERQQEDYEKKNGKGHKLTSAPVVPQISMQQNLNSLSDDQRMRLMREQRARAAEARMRQK</sequence>
<dbReference type="EMBL" id="BTGD01000025">
    <property type="protein sequence ID" value="GMM58367.1"/>
    <property type="molecule type" value="Genomic_DNA"/>
</dbReference>
<keyword evidence="5" id="KW-0677">Repeat</keyword>
<evidence type="ECO:0000256" key="9">
    <source>
        <dbReference type="ARBA" id="ARBA00023054"/>
    </source>
</evidence>
<comment type="similarity">
    <text evidence="2 10">Belongs to the ANKZF1/VMS1 family.</text>
</comment>
<keyword evidence="3 10" id="KW-0963">Cytoplasm</keyword>
<dbReference type="Gene3D" id="1.25.40.20">
    <property type="entry name" value="Ankyrin repeat-containing domain"/>
    <property type="match status" value="1"/>
</dbReference>
<evidence type="ECO:0000256" key="4">
    <source>
        <dbReference type="ARBA" id="ARBA00022722"/>
    </source>
</evidence>